<dbReference type="SUPFAM" id="SSF57924">
    <property type="entry name" value="Inhibitor of apoptosis (IAP) repeat"/>
    <property type="match status" value="1"/>
</dbReference>
<proteinExistence type="predicted"/>
<name>A0A2C9LXT8_BIOGL</name>
<dbReference type="PANTHER" id="PTHR10044">
    <property type="entry name" value="INHIBITOR OF APOPTOSIS"/>
    <property type="match status" value="1"/>
</dbReference>
<dbReference type="AlphaFoldDB" id="A0A2C9LXT8"/>
<dbReference type="VEuPathDB" id="VectorBase:BGLAX_049325"/>
<gene>
    <name evidence="1" type="primary">106052408</name>
</gene>
<organism evidence="1 2">
    <name type="scientific">Biomphalaria glabrata</name>
    <name type="common">Bloodfluke planorb</name>
    <name type="synonym">Freshwater snail</name>
    <dbReference type="NCBI Taxonomy" id="6526"/>
    <lineage>
        <taxon>Eukaryota</taxon>
        <taxon>Metazoa</taxon>
        <taxon>Spiralia</taxon>
        <taxon>Lophotrochozoa</taxon>
        <taxon>Mollusca</taxon>
        <taxon>Gastropoda</taxon>
        <taxon>Heterobranchia</taxon>
        <taxon>Euthyneura</taxon>
        <taxon>Panpulmonata</taxon>
        <taxon>Hygrophila</taxon>
        <taxon>Lymnaeoidea</taxon>
        <taxon>Planorbidae</taxon>
        <taxon>Biomphalaria</taxon>
    </lineage>
</organism>
<dbReference type="CDD" id="cd00022">
    <property type="entry name" value="BIR"/>
    <property type="match status" value="1"/>
</dbReference>
<dbReference type="GO" id="GO:0005634">
    <property type="term" value="C:nucleus"/>
    <property type="evidence" value="ECO:0007669"/>
    <property type="project" value="TreeGrafter"/>
</dbReference>
<dbReference type="PANTHER" id="PTHR10044:SF139">
    <property type="entry name" value="DEATH-ASSOCIATED INHIBITOR OF APOPTOSIS 2"/>
    <property type="match status" value="1"/>
</dbReference>
<dbReference type="STRING" id="6526.A0A2C9LXT8"/>
<evidence type="ECO:0000313" key="2">
    <source>
        <dbReference type="Proteomes" id="UP000076420"/>
    </source>
</evidence>
<dbReference type="EnsemblMetazoa" id="BGLB036219-RA">
    <property type="protein sequence ID" value="BGLB036219-PA"/>
    <property type="gene ID" value="BGLB036219"/>
</dbReference>
<dbReference type="GO" id="GO:0051726">
    <property type="term" value="P:regulation of cell cycle"/>
    <property type="evidence" value="ECO:0007669"/>
    <property type="project" value="TreeGrafter"/>
</dbReference>
<dbReference type="SMART" id="SM00238">
    <property type="entry name" value="BIR"/>
    <property type="match status" value="1"/>
</dbReference>
<protein>
    <submittedName>
        <fullName evidence="1">Uncharacterized protein</fullName>
    </submittedName>
</protein>
<dbReference type="Pfam" id="PF00653">
    <property type="entry name" value="BIR"/>
    <property type="match status" value="1"/>
</dbReference>
<sequence>MESEINRLQTFARYPSSAVKSAYSLANNGFYLIGGVTNDKVQCYFCKQSKVNWQSDEDITEVHSSMSPNCPMVTGEKSDNKAIVLSFCEKTSREDNPKGCLSVSSIESTNTSMYFEKCCKKYSEIKMNENDLLNTNGKTYLDQYWMLKHNFKERTRKVVEDTSMKTDVHSSCHKCASQTSSGSLTLSNTIKAFVGTDKEIDEQTSVQIETPTTNIVFNTATALLTSTDNGMCDICYNLTYTLNNKKSKPNATSTVSTDVNVNESVSTDANVNESVSTDVNVNESVSTDVNVNESVSTDVNVNESVSTDVNVNESVSTDVNVNESMSTDVNVNESASTDVNVNESVIDSFIHRVTESQSHRFTESQSHRVTDSQTFQGEGADIQDVHYFMSPDCPMVTGHPCENIAWPARSVQESDINATDIALAYYSSMGINLKAPKPRKIVLPAHDK</sequence>
<dbReference type="GO" id="GO:0005737">
    <property type="term" value="C:cytoplasm"/>
    <property type="evidence" value="ECO:0007669"/>
    <property type="project" value="TreeGrafter"/>
</dbReference>
<dbReference type="KEGG" id="bgt:106052408"/>
<dbReference type="OrthoDB" id="6162636at2759"/>
<evidence type="ECO:0000313" key="1">
    <source>
        <dbReference type="EnsemblMetazoa" id="BGLB036219-PA"/>
    </source>
</evidence>
<accession>A0A2C9LXT8</accession>
<dbReference type="Gene3D" id="1.10.1170.10">
    <property type="entry name" value="Inhibitor Of Apoptosis Protein (2mihbC-IAP-1), Chain A"/>
    <property type="match status" value="1"/>
</dbReference>
<dbReference type="InterPro" id="IPR050784">
    <property type="entry name" value="IAP"/>
</dbReference>
<reference evidence="1" key="1">
    <citation type="submission" date="2020-05" db="UniProtKB">
        <authorList>
            <consortium name="EnsemblMetazoa"/>
        </authorList>
    </citation>
    <scope>IDENTIFICATION</scope>
    <source>
        <strain evidence="1">BB02</strain>
    </source>
</reference>
<dbReference type="PROSITE" id="PS50143">
    <property type="entry name" value="BIR_REPEAT_2"/>
    <property type="match status" value="1"/>
</dbReference>
<dbReference type="VEuPathDB" id="VectorBase:BGLB036219"/>
<dbReference type="InterPro" id="IPR001370">
    <property type="entry name" value="BIR_rpt"/>
</dbReference>
<dbReference type="Proteomes" id="UP000076420">
    <property type="component" value="Unassembled WGS sequence"/>
</dbReference>